<dbReference type="EMBL" id="BSXS01001112">
    <property type="protein sequence ID" value="GME75084.1"/>
    <property type="molecule type" value="Genomic_DNA"/>
</dbReference>
<comment type="caution">
    <text evidence="1">The sequence shown here is derived from an EMBL/GenBank/DDBJ whole genome shotgun (WGS) entry which is preliminary data.</text>
</comment>
<proteinExistence type="predicted"/>
<accession>A0ACB5SWW2</accession>
<protein>
    <submittedName>
        <fullName evidence="1">Unnamed protein product</fullName>
    </submittedName>
</protein>
<gene>
    <name evidence="1" type="ORF">Amon02_000201800</name>
</gene>
<name>A0ACB5SWW2_AMBMO</name>
<sequence length="364" mass="40282">MMYDTLCNGGEYNSFSSSYSDTDFISTFIYVMNSYTEPDPVIFKEVCDTLFPMATKLPMNKRIEAAVKREFLDYYLGYDFTLTYGERLIDIPATLDPGAYSTTVPLTATTTTIQTAVIATHTLTSHHESGDTIVDGSMTSVLSITSNNTPMINCAVAGLARRYYDSNGTFDALLSAHSHAHHVSSYSALLDKYPNENIAADGTKWQEVMIGLYSFIFKLPPDMKNNILDVIGYCYLENQRWFRNKSSVALTDYYLPLTGYSSGAGSDFHSIFKFGNGSTYLEFVTMTKSSFTYFSDYGQTDSAVGVTFTITNSIFEVTNLANPYDPIFPTQFIGAGGNITGKDYVPVVDLRQGAGSNTGFKMHD</sequence>
<reference evidence="1" key="1">
    <citation type="submission" date="2023-04" db="EMBL/GenBank/DDBJ databases">
        <title>Ambrosiozyma monospora NBRC 10751.</title>
        <authorList>
            <person name="Ichikawa N."/>
            <person name="Sato H."/>
            <person name="Tonouchi N."/>
        </authorList>
    </citation>
    <scope>NUCLEOTIDE SEQUENCE</scope>
    <source>
        <strain evidence="1">NBRC 10751</strain>
    </source>
</reference>
<evidence type="ECO:0000313" key="1">
    <source>
        <dbReference type="EMBL" id="GME75084.1"/>
    </source>
</evidence>
<dbReference type="Proteomes" id="UP001165064">
    <property type="component" value="Unassembled WGS sequence"/>
</dbReference>
<organism evidence="1 2">
    <name type="scientific">Ambrosiozyma monospora</name>
    <name type="common">Yeast</name>
    <name type="synonym">Endomycopsis monosporus</name>
    <dbReference type="NCBI Taxonomy" id="43982"/>
    <lineage>
        <taxon>Eukaryota</taxon>
        <taxon>Fungi</taxon>
        <taxon>Dikarya</taxon>
        <taxon>Ascomycota</taxon>
        <taxon>Saccharomycotina</taxon>
        <taxon>Pichiomycetes</taxon>
        <taxon>Pichiales</taxon>
        <taxon>Pichiaceae</taxon>
        <taxon>Ambrosiozyma</taxon>
    </lineage>
</organism>
<evidence type="ECO:0000313" key="2">
    <source>
        <dbReference type="Proteomes" id="UP001165064"/>
    </source>
</evidence>
<keyword evidence="2" id="KW-1185">Reference proteome</keyword>